<evidence type="ECO:0000313" key="2">
    <source>
        <dbReference type="EMBL" id="KAF0924813.1"/>
    </source>
</evidence>
<evidence type="ECO:0000313" key="3">
    <source>
        <dbReference type="Proteomes" id="UP000479710"/>
    </source>
</evidence>
<dbReference type="OrthoDB" id="637090at2759"/>
<dbReference type="Proteomes" id="UP000479710">
    <property type="component" value="Unassembled WGS sequence"/>
</dbReference>
<reference evidence="2 3" key="1">
    <citation type="submission" date="2019-11" db="EMBL/GenBank/DDBJ databases">
        <title>Whole genome sequence of Oryza granulata.</title>
        <authorList>
            <person name="Li W."/>
        </authorList>
    </citation>
    <scope>NUCLEOTIDE SEQUENCE [LARGE SCALE GENOMIC DNA]</scope>
    <source>
        <strain evidence="3">cv. Menghai</strain>
        <tissue evidence="2">Leaf</tissue>
    </source>
</reference>
<dbReference type="AlphaFoldDB" id="A0A6G1ELF6"/>
<evidence type="ECO:0000256" key="1">
    <source>
        <dbReference type="SAM" id="Phobius"/>
    </source>
</evidence>
<feature type="transmembrane region" description="Helical" evidence="1">
    <location>
        <begin position="6"/>
        <end position="28"/>
    </location>
</feature>
<organism evidence="2 3">
    <name type="scientific">Oryza meyeriana var. granulata</name>
    <dbReference type="NCBI Taxonomy" id="110450"/>
    <lineage>
        <taxon>Eukaryota</taxon>
        <taxon>Viridiplantae</taxon>
        <taxon>Streptophyta</taxon>
        <taxon>Embryophyta</taxon>
        <taxon>Tracheophyta</taxon>
        <taxon>Spermatophyta</taxon>
        <taxon>Magnoliopsida</taxon>
        <taxon>Liliopsida</taxon>
        <taxon>Poales</taxon>
        <taxon>Poaceae</taxon>
        <taxon>BOP clade</taxon>
        <taxon>Oryzoideae</taxon>
        <taxon>Oryzeae</taxon>
        <taxon>Oryzinae</taxon>
        <taxon>Oryza</taxon>
        <taxon>Oryza meyeriana</taxon>
    </lineage>
</organism>
<proteinExistence type="predicted"/>
<sequence length="130" mass="14578">MLQLHALFGVLTALFALSFFLITIFLCLRTLHLGRRQRDRAVFLEEQKQQRMSPPRFGLDAAAIARLPSFPYMRAHGSEASAVWVECPVFHGKAEPPDNIAARIAATSIVVLPHVALSLSSCRSRCWRMC</sequence>
<keyword evidence="3" id="KW-1185">Reference proteome</keyword>
<gene>
    <name evidence="2" type="ORF">E2562_014919</name>
</gene>
<keyword evidence="1" id="KW-1133">Transmembrane helix</keyword>
<protein>
    <submittedName>
        <fullName evidence="2">Uncharacterized protein</fullName>
    </submittedName>
</protein>
<comment type="caution">
    <text evidence="2">The sequence shown here is derived from an EMBL/GenBank/DDBJ whole genome shotgun (WGS) entry which is preliminary data.</text>
</comment>
<accession>A0A6G1ELF6</accession>
<name>A0A6G1ELF6_9ORYZ</name>
<keyword evidence="1" id="KW-0812">Transmembrane</keyword>
<keyword evidence="1" id="KW-0472">Membrane</keyword>
<dbReference type="EMBL" id="SPHZ02000003">
    <property type="protein sequence ID" value="KAF0924813.1"/>
    <property type="molecule type" value="Genomic_DNA"/>
</dbReference>